<keyword evidence="2 5" id="KW-0812">Transmembrane</keyword>
<feature type="transmembrane region" description="Helical" evidence="5">
    <location>
        <begin position="282"/>
        <end position="301"/>
    </location>
</feature>
<organism evidence="7 8">
    <name type="scientific">Candidatus Dormiibacter inghamiae</name>
    <dbReference type="NCBI Taxonomy" id="3127013"/>
    <lineage>
        <taxon>Bacteria</taxon>
        <taxon>Bacillati</taxon>
        <taxon>Candidatus Dormiibacterota</taxon>
        <taxon>Candidatus Dormibacteria</taxon>
        <taxon>Candidatus Dormibacterales</taxon>
        <taxon>Candidatus Dormibacteraceae</taxon>
        <taxon>Candidatus Dormiibacter</taxon>
    </lineage>
</organism>
<dbReference type="GO" id="GO:0022857">
    <property type="term" value="F:transmembrane transporter activity"/>
    <property type="evidence" value="ECO:0007669"/>
    <property type="project" value="InterPro"/>
</dbReference>
<dbReference type="EMBL" id="JAEKNQ010000046">
    <property type="protein sequence ID" value="MBJ7603952.1"/>
    <property type="molecule type" value="Genomic_DNA"/>
</dbReference>
<keyword evidence="3 5" id="KW-1133">Transmembrane helix</keyword>
<evidence type="ECO:0000256" key="3">
    <source>
        <dbReference type="ARBA" id="ARBA00022989"/>
    </source>
</evidence>
<feature type="transmembrane region" description="Helical" evidence="5">
    <location>
        <begin position="339"/>
        <end position="359"/>
    </location>
</feature>
<dbReference type="InterPro" id="IPR036259">
    <property type="entry name" value="MFS_trans_sf"/>
</dbReference>
<comment type="caution">
    <text evidence="7">The sequence shown here is derived from an EMBL/GenBank/DDBJ whole genome shotgun (WGS) entry which is preliminary data.</text>
</comment>
<feature type="transmembrane region" description="Helical" evidence="5">
    <location>
        <begin position="307"/>
        <end position="327"/>
    </location>
</feature>
<feature type="transmembrane region" description="Helical" evidence="5">
    <location>
        <begin position="60"/>
        <end position="80"/>
    </location>
</feature>
<evidence type="ECO:0000313" key="8">
    <source>
        <dbReference type="Proteomes" id="UP000620075"/>
    </source>
</evidence>
<feature type="transmembrane region" description="Helical" evidence="5">
    <location>
        <begin position="371"/>
        <end position="390"/>
    </location>
</feature>
<keyword evidence="4 5" id="KW-0472">Membrane</keyword>
<evidence type="ECO:0000313" key="7">
    <source>
        <dbReference type="EMBL" id="MBJ7603952.1"/>
    </source>
</evidence>
<sequence length="409" mass="42706">MTAPSTRPETHATSVRLEALLFLGLIWFVGVNLRTVILTIPPLLPDLRHDLSLSYSAAGLLISLPGLCMGLGAVPGAVLIERFGARAVVAACLLILAVAGAARGVGPVAPLFVGSVVAYLAVAFMQPAIAVALRTWRPAAVRLGTSIYASGLMAGAILAAALSSTILTQLFGSWHGVLILWTLPILIALTLWMRQTRGMPGTRVRPGNWRGGWLDGAVWRIGILFGLQSVVFFSAGWLPTYYQTLGLGREGAAAVFTVFTCAQFLATLLYGALTSRLPSPRVLSTGCSILAIAALIAVIWLPLTFPLLWSAVLAGALSVIFTICLTLPAQLAPLERVGAASSLVLTVGYLATFLGAFAGGAAWDALHQPAATFYPALGAAVVMVGLAASVPEHLPGRLAMPVKEASECH</sequence>
<evidence type="ECO:0000256" key="1">
    <source>
        <dbReference type="ARBA" id="ARBA00004651"/>
    </source>
</evidence>
<dbReference type="PANTHER" id="PTHR23523:SF2">
    <property type="entry name" value="2-NITROIMIDAZOLE TRANSPORTER"/>
    <property type="match status" value="1"/>
</dbReference>
<evidence type="ECO:0000259" key="6">
    <source>
        <dbReference type="PROSITE" id="PS50850"/>
    </source>
</evidence>
<feature type="transmembrane region" description="Helical" evidence="5">
    <location>
        <begin position="173"/>
        <end position="192"/>
    </location>
</feature>
<proteinExistence type="predicted"/>
<evidence type="ECO:0000256" key="2">
    <source>
        <dbReference type="ARBA" id="ARBA00022692"/>
    </source>
</evidence>
<accession>A0A934NHT0</accession>
<dbReference type="PROSITE" id="PS50850">
    <property type="entry name" value="MFS"/>
    <property type="match status" value="1"/>
</dbReference>
<dbReference type="GO" id="GO:0005886">
    <property type="term" value="C:plasma membrane"/>
    <property type="evidence" value="ECO:0007669"/>
    <property type="project" value="UniProtKB-SubCell"/>
</dbReference>
<protein>
    <submittedName>
        <fullName evidence="7">MFS transporter</fullName>
    </submittedName>
</protein>
<evidence type="ECO:0000256" key="5">
    <source>
        <dbReference type="SAM" id="Phobius"/>
    </source>
</evidence>
<dbReference type="InterPro" id="IPR020846">
    <property type="entry name" value="MFS_dom"/>
</dbReference>
<dbReference type="Gene3D" id="1.20.1250.20">
    <property type="entry name" value="MFS general substrate transporter like domains"/>
    <property type="match status" value="2"/>
</dbReference>
<dbReference type="InterPro" id="IPR052524">
    <property type="entry name" value="MFS_Cyanate_Porter"/>
</dbReference>
<feature type="transmembrane region" description="Helical" evidence="5">
    <location>
        <begin position="87"/>
        <end position="105"/>
    </location>
</feature>
<dbReference type="Proteomes" id="UP000620075">
    <property type="component" value="Unassembled WGS sequence"/>
</dbReference>
<feature type="transmembrane region" description="Helical" evidence="5">
    <location>
        <begin position="213"/>
        <end position="239"/>
    </location>
</feature>
<evidence type="ECO:0000256" key="4">
    <source>
        <dbReference type="ARBA" id="ARBA00023136"/>
    </source>
</evidence>
<dbReference type="RefSeq" id="WP_338180777.1">
    <property type="nucleotide sequence ID" value="NZ_JAEKNQ010000046.1"/>
</dbReference>
<feature type="transmembrane region" description="Helical" evidence="5">
    <location>
        <begin position="251"/>
        <end position="270"/>
    </location>
</feature>
<name>A0A934NHT0_9BACT</name>
<dbReference type="Pfam" id="PF07690">
    <property type="entry name" value="MFS_1"/>
    <property type="match status" value="1"/>
</dbReference>
<comment type="subcellular location">
    <subcellularLocation>
        <location evidence="1">Cell membrane</location>
        <topology evidence="1">Multi-pass membrane protein</topology>
    </subcellularLocation>
</comment>
<dbReference type="PANTHER" id="PTHR23523">
    <property type="match status" value="1"/>
</dbReference>
<dbReference type="InterPro" id="IPR011701">
    <property type="entry name" value="MFS"/>
</dbReference>
<dbReference type="SUPFAM" id="SSF103473">
    <property type="entry name" value="MFS general substrate transporter"/>
    <property type="match status" value="1"/>
</dbReference>
<feature type="transmembrane region" description="Helical" evidence="5">
    <location>
        <begin position="20"/>
        <end position="40"/>
    </location>
</feature>
<reference evidence="7 8" key="1">
    <citation type="submission" date="2020-10" db="EMBL/GenBank/DDBJ databases">
        <title>Ca. Dormibacterota MAGs.</title>
        <authorList>
            <person name="Montgomery K."/>
        </authorList>
    </citation>
    <scope>NUCLEOTIDE SEQUENCE [LARGE SCALE GENOMIC DNA]</scope>
    <source>
        <strain evidence="7">SC8811_S16_3</strain>
    </source>
</reference>
<gene>
    <name evidence="7" type="ORF">JF888_12275</name>
</gene>
<feature type="transmembrane region" description="Helical" evidence="5">
    <location>
        <begin position="145"/>
        <end position="167"/>
    </location>
</feature>
<dbReference type="AlphaFoldDB" id="A0A934NHT0"/>
<feature type="transmembrane region" description="Helical" evidence="5">
    <location>
        <begin position="111"/>
        <end position="133"/>
    </location>
</feature>
<feature type="domain" description="Major facilitator superfamily (MFS) profile" evidence="6">
    <location>
        <begin position="19"/>
        <end position="395"/>
    </location>
</feature>